<dbReference type="GO" id="GO:0016592">
    <property type="term" value="C:mediator complex"/>
    <property type="evidence" value="ECO:0007669"/>
    <property type="project" value="TreeGrafter"/>
</dbReference>
<accession>A0A8T2XF07</accession>
<dbReference type="GO" id="GO:0045944">
    <property type="term" value="P:positive regulation of transcription by RNA polymerase II"/>
    <property type="evidence" value="ECO:0007669"/>
    <property type="project" value="TreeGrafter"/>
</dbReference>
<dbReference type="EMBL" id="JACEGQ020000012">
    <property type="protein sequence ID" value="KAH8491756.1"/>
    <property type="molecule type" value="Genomic_DNA"/>
</dbReference>
<dbReference type="Proteomes" id="UP000807159">
    <property type="component" value="Chromosome 12"/>
</dbReference>
<organism evidence="4 5">
    <name type="scientific">Populus deltoides</name>
    <name type="common">Eastern poplar</name>
    <name type="synonym">Eastern cottonwood</name>
    <dbReference type="NCBI Taxonomy" id="3696"/>
    <lineage>
        <taxon>Eukaryota</taxon>
        <taxon>Viridiplantae</taxon>
        <taxon>Streptophyta</taxon>
        <taxon>Embryophyta</taxon>
        <taxon>Tracheophyta</taxon>
        <taxon>Spermatophyta</taxon>
        <taxon>Magnoliopsida</taxon>
        <taxon>eudicotyledons</taxon>
        <taxon>Gunneridae</taxon>
        <taxon>Pentapetalae</taxon>
        <taxon>rosids</taxon>
        <taxon>fabids</taxon>
        <taxon>Malpighiales</taxon>
        <taxon>Salicaceae</taxon>
        <taxon>Saliceae</taxon>
        <taxon>Populus</taxon>
    </lineage>
</organism>
<gene>
    <name evidence="4" type="ORF">H0E87_021383</name>
</gene>
<evidence type="ECO:0000259" key="3">
    <source>
        <dbReference type="Pfam" id="PF11265"/>
    </source>
</evidence>
<dbReference type="Pfam" id="PF11265">
    <property type="entry name" value="Med25_VWA"/>
    <property type="match status" value="1"/>
</dbReference>
<comment type="caution">
    <text evidence="4">The sequence shown here is derived from an EMBL/GenBank/DDBJ whole genome shotgun (WGS) entry which is preliminary data.</text>
</comment>
<reference evidence="4" key="1">
    <citation type="journal article" date="2021" name="J. Hered.">
        <title>Genome Assembly of Salicaceae Populus deltoides (Eastern Cottonwood) I-69 Based on Nanopore Sequencing and Hi-C Technologies.</title>
        <authorList>
            <person name="Bai S."/>
            <person name="Wu H."/>
            <person name="Zhang J."/>
            <person name="Pan Z."/>
            <person name="Zhao W."/>
            <person name="Li Z."/>
            <person name="Tong C."/>
        </authorList>
    </citation>
    <scope>NUCLEOTIDE SEQUENCE</scope>
    <source>
        <tissue evidence="4">Leaf</tissue>
    </source>
</reference>
<comment type="similarity">
    <text evidence="1">Belongs to the Mediator complex subunit 25 family.</text>
</comment>
<protein>
    <recommendedName>
        <fullName evidence="2">Mediator of RNA polymerase II transcription subunit 25</fullName>
    </recommendedName>
</protein>
<dbReference type="AlphaFoldDB" id="A0A8T2XF07"/>
<evidence type="ECO:0000313" key="5">
    <source>
        <dbReference type="Proteomes" id="UP000807159"/>
    </source>
</evidence>
<name>A0A8T2XF07_POPDE</name>
<feature type="domain" description="Mediator of RNA polymerase II transcription subunit 25 von Willebrand factor type A" evidence="3">
    <location>
        <begin position="3"/>
        <end position="140"/>
    </location>
</feature>
<dbReference type="PANTHER" id="PTHR12433:SF12">
    <property type="entry name" value="MEDIATOR OF RNA POLYMERASE II TRANSCRIPTION SUBUNIT 25"/>
    <property type="match status" value="1"/>
</dbReference>
<dbReference type="InterPro" id="IPR021419">
    <property type="entry name" value="Mediator_Med25_VWA"/>
</dbReference>
<sequence length="156" mass="17651">MTTFLQWLLDLKFYGSYPETSGISKGLAYALMMFQTHPSEVQEQRHCILVASSNLFNFVDMSLTGNPIHEILVLRTKVKITDVVSIAKLYIQLMVSLSVISPRQLPILRRIYNAANLNSNAMDPFFNNVKNSDFLVLLSDKFFEAHVALCGNETTD</sequence>
<dbReference type="PANTHER" id="PTHR12433">
    <property type="entry name" value="MEDIATOR OF RNA POLYMERASE II TRANSCRIPTION SUBUNIT 25"/>
    <property type="match status" value="1"/>
</dbReference>
<evidence type="ECO:0000256" key="1">
    <source>
        <dbReference type="ARBA" id="ARBA00009102"/>
    </source>
</evidence>
<dbReference type="GO" id="GO:0005667">
    <property type="term" value="C:transcription regulator complex"/>
    <property type="evidence" value="ECO:0007669"/>
    <property type="project" value="TreeGrafter"/>
</dbReference>
<evidence type="ECO:0000256" key="2">
    <source>
        <dbReference type="ARBA" id="ARBA00019694"/>
    </source>
</evidence>
<keyword evidence="5" id="KW-1185">Reference proteome</keyword>
<evidence type="ECO:0000313" key="4">
    <source>
        <dbReference type="EMBL" id="KAH8491756.1"/>
    </source>
</evidence>
<proteinExistence type="inferred from homology"/>